<dbReference type="AlphaFoldDB" id="A0A7H8VA51"/>
<accession>A0A7H8VA51</accession>
<sequence length="129" mass="15034">MSDASLIAQIDSDKAKRDKYKRVRNSIQNHGLDTDIDLSVYQYYIELSEKAISKIDGNEGYHYLSNLKSKLESDKKTVKEYLDFVKDANSSFKDLYVTLGEKITDLEKSISRNRAAYNKGKPIWEQLWW</sequence>
<dbReference type="Proteomes" id="UP000509410">
    <property type="component" value="Chromosome"/>
</dbReference>
<reference evidence="1 2" key="1">
    <citation type="submission" date="2019-05" db="EMBL/GenBank/DDBJ databases">
        <title>The organization of the Streptococcus sanguinis genomes.</title>
        <authorList>
            <person name="Wu C.H."/>
            <person name="Chen Y.Y.M."/>
            <person name="Wang H.Y."/>
        </authorList>
    </citation>
    <scope>NUCLEOTIDE SEQUENCE [LARGE SCALE GENOMIC DNA]</scope>
    <source>
        <strain evidence="1 2">CGMH010</strain>
    </source>
</reference>
<name>A0A7H8VA51_STRSA</name>
<evidence type="ECO:0000313" key="2">
    <source>
        <dbReference type="Proteomes" id="UP000509410"/>
    </source>
</evidence>
<evidence type="ECO:0000313" key="1">
    <source>
        <dbReference type="EMBL" id="QLB53129.1"/>
    </source>
</evidence>
<dbReference type="EMBL" id="CP040556">
    <property type="protein sequence ID" value="QLB53129.1"/>
    <property type="molecule type" value="Genomic_DNA"/>
</dbReference>
<protein>
    <submittedName>
        <fullName evidence="1">Uncharacterized protein</fullName>
    </submittedName>
</protein>
<gene>
    <name evidence="1" type="ORF">FFV08_11410</name>
</gene>
<proteinExistence type="predicted"/>
<organism evidence="1 2">
    <name type="scientific">Streptococcus sanguinis</name>
    <dbReference type="NCBI Taxonomy" id="1305"/>
    <lineage>
        <taxon>Bacteria</taxon>
        <taxon>Bacillati</taxon>
        <taxon>Bacillota</taxon>
        <taxon>Bacilli</taxon>
        <taxon>Lactobacillales</taxon>
        <taxon>Streptococcaceae</taxon>
        <taxon>Streptococcus</taxon>
    </lineage>
</organism>